<accession>A0AAD9R903</accession>
<evidence type="ECO:0000313" key="2">
    <source>
        <dbReference type="EMBL" id="KAK2575048.1"/>
    </source>
</evidence>
<keyword evidence="1" id="KW-0812">Transmembrane</keyword>
<keyword evidence="1" id="KW-1133">Transmembrane helix</keyword>
<sequence>MTADSSDCLKHLNLERPLTAEVSSKREMSINPMKWKTKNIVAAIFIICIFYLLFIHKESYRTEIEGVIQDTNPIKVWEFVADFSNMKLLNPLIEDFNIIAESGNYDHWHEVNVGVQIREIQRKRHEMRRKSGVSMSDGG</sequence>
<feature type="transmembrane region" description="Helical" evidence="1">
    <location>
        <begin position="37"/>
        <end position="55"/>
    </location>
</feature>
<evidence type="ECO:0000313" key="3">
    <source>
        <dbReference type="Proteomes" id="UP001258017"/>
    </source>
</evidence>
<protein>
    <submittedName>
        <fullName evidence="2">Uncharacterized protein</fullName>
    </submittedName>
</protein>
<proteinExistence type="predicted"/>
<reference evidence="2" key="2">
    <citation type="journal article" date="2023" name="Commun. Biol.">
        <title>Intrasexual cuticular hydrocarbon dimorphism in a wasp sheds light on hydrocarbon biosynthesis genes in Hymenoptera.</title>
        <authorList>
            <person name="Moris V.C."/>
            <person name="Podsiadlowski L."/>
            <person name="Martin S."/>
            <person name="Oeyen J.P."/>
            <person name="Donath A."/>
            <person name="Petersen M."/>
            <person name="Wilbrandt J."/>
            <person name="Misof B."/>
            <person name="Liedtke D."/>
            <person name="Thamm M."/>
            <person name="Scheiner R."/>
            <person name="Schmitt T."/>
            <person name="Niehuis O."/>
        </authorList>
    </citation>
    <scope>NUCLEOTIDE SEQUENCE</scope>
    <source>
        <strain evidence="2">GBR_01_08_01A</strain>
    </source>
</reference>
<dbReference type="Proteomes" id="UP001258017">
    <property type="component" value="Unassembled WGS sequence"/>
</dbReference>
<name>A0AAD9R903_9HYME</name>
<keyword evidence="1" id="KW-0472">Membrane</keyword>
<comment type="caution">
    <text evidence="2">The sequence shown here is derived from an EMBL/GenBank/DDBJ whole genome shotgun (WGS) entry which is preliminary data.</text>
</comment>
<dbReference type="AlphaFoldDB" id="A0AAD9R903"/>
<organism evidence="2 3">
    <name type="scientific">Odynerus spinipes</name>
    <dbReference type="NCBI Taxonomy" id="1348599"/>
    <lineage>
        <taxon>Eukaryota</taxon>
        <taxon>Metazoa</taxon>
        <taxon>Ecdysozoa</taxon>
        <taxon>Arthropoda</taxon>
        <taxon>Hexapoda</taxon>
        <taxon>Insecta</taxon>
        <taxon>Pterygota</taxon>
        <taxon>Neoptera</taxon>
        <taxon>Endopterygota</taxon>
        <taxon>Hymenoptera</taxon>
        <taxon>Apocrita</taxon>
        <taxon>Aculeata</taxon>
        <taxon>Vespoidea</taxon>
        <taxon>Vespidae</taxon>
        <taxon>Eumeninae</taxon>
        <taxon>Odynerus</taxon>
    </lineage>
</organism>
<keyword evidence="3" id="KW-1185">Reference proteome</keyword>
<reference evidence="2" key="1">
    <citation type="submission" date="2021-08" db="EMBL/GenBank/DDBJ databases">
        <authorList>
            <person name="Misof B."/>
            <person name="Oliver O."/>
            <person name="Podsiadlowski L."/>
            <person name="Donath A."/>
            <person name="Peters R."/>
            <person name="Mayer C."/>
            <person name="Rust J."/>
            <person name="Gunkel S."/>
            <person name="Lesny P."/>
            <person name="Martin S."/>
            <person name="Oeyen J.P."/>
            <person name="Petersen M."/>
            <person name="Panagiotis P."/>
            <person name="Wilbrandt J."/>
            <person name="Tanja T."/>
        </authorList>
    </citation>
    <scope>NUCLEOTIDE SEQUENCE</scope>
    <source>
        <strain evidence="2">GBR_01_08_01A</strain>
        <tissue evidence="2">Thorax + abdomen</tissue>
    </source>
</reference>
<dbReference type="EMBL" id="JAIFRP010004521">
    <property type="protein sequence ID" value="KAK2575048.1"/>
    <property type="molecule type" value="Genomic_DNA"/>
</dbReference>
<gene>
    <name evidence="2" type="ORF">KPH14_008789</name>
</gene>
<evidence type="ECO:0000256" key="1">
    <source>
        <dbReference type="SAM" id="Phobius"/>
    </source>
</evidence>